<evidence type="ECO:0000256" key="4">
    <source>
        <dbReference type="ARBA" id="ARBA00022737"/>
    </source>
</evidence>
<evidence type="ECO:0000256" key="1">
    <source>
        <dbReference type="ARBA" id="ARBA00004236"/>
    </source>
</evidence>
<keyword evidence="6 9" id="KW-1015">Disulfide bond</keyword>
<feature type="domain" description="SRCR" evidence="11">
    <location>
        <begin position="391"/>
        <end position="492"/>
    </location>
</feature>
<dbReference type="SMART" id="SM00408">
    <property type="entry name" value="IGc2"/>
    <property type="match status" value="4"/>
</dbReference>
<keyword evidence="7" id="KW-0325">Glycoprotein</keyword>
<feature type="domain" description="Ig-like" evidence="12">
    <location>
        <begin position="28"/>
        <end position="100"/>
    </location>
</feature>
<dbReference type="InterPro" id="IPR001190">
    <property type="entry name" value="SRCR"/>
</dbReference>
<dbReference type="InterPro" id="IPR036179">
    <property type="entry name" value="Ig-like_dom_sf"/>
</dbReference>
<dbReference type="PROSITE" id="PS50287">
    <property type="entry name" value="SRCR_2"/>
    <property type="match status" value="1"/>
</dbReference>
<dbReference type="Bgee" id="ENSCHIG00000027085">
    <property type="expression patterns" value="Expressed in spleen"/>
</dbReference>
<dbReference type="GO" id="GO:0006955">
    <property type="term" value="P:immune response"/>
    <property type="evidence" value="ECO:0007669"/>
    <property type="project" value="TreeGrafter"/>
</dbReference>
<keyword evidence="5" id="KW-0472">Membrane</keyword>
<dbReference type="GO" id="GO:0009897">
    <property type="term" value="C:external side of plasma membrane"/>
    <property type="evidence" value="ECO:0007669"/>
    <property type="project" value="TreeGrafter"/>
</dbReference>
<dbReference type="PROSITE" id="PS50835">
    <property type="entry name" value="IG_LIKE"/>
    <property type="match status" value="4"/>
</dbReference>
<dbReference type="Ensembl" id="ENSCHIT00000041455.1">
    <property type="protein sequence ID" value="ENSCHIP00000033576.1"/>
    <property type="gene ID" value="ENSCHIG00000027085.1"/>
</dbReference>
<dbReference type="PANTHER" id="PTHR11481">
    <property type="entry name" value="IMMUNOGLOBULIN FC RECEPTOR"/>
    <property type="match status" value="1"/>
</dbReference>
<keyword evidence="8" id="KW-0393">Immunoglobulin domain</keyword>
<evidence type="ECO:0000256" key="2">
    <source>
        <dbReference type="ARBA" id="ARBA00022475"/>
    </source>
</evidence>
<reference evidence="13" key="2">
    <citation type="submission" date="2025-08" db="UniProtKB">
        <authorList>
            <consortium name="Ensembl"/>
        </authorList>
    </citation>
    <scope>IDENTIFICATION</scope>
</reference>
<comment type="subcellular location">
    <subcellularLocation>
        <location evidence="1">Cell membrane</location>
    </subcellularLocation>
</comment>
<evidence type="ECO:0008006" key="15">
    <source>
        <dbReference type="Google" id="ProtNLM"/>
    </source>
</evidence>
<dbReference type="EMBL" id="LWLT01000004">
    <property type="status" value="NOT_ANNOTATED_CDS"/>
    <property type="molecule type" value="Genomic_DNA"/>
</dbReference>
<feature type="chain" id="PRO_5019568210" description="Fc receptor like 2" evidence="10">
    <location>
        <begin position="16"/>
        <end position="540"/>
    </location>
</feature>
<reference evidence="13" key="3">
    <citation type="submission" date="2025-09" db="UniProtKB">
        <authorList>
            <consortium name="Ensembl"/>
        </authorList>
    </citation>
    <scope>IDENTIFICATION</scope>
</reference>
<feature type="signal peptide" evidence="10">
    <location>
        <begin position="1"/>
        <end position="15"/>
    </location>
</feature>
<dbReference type="PROSITE" id="PS00420">
    <property type="entry name" value="SRCR_1"/>
    <property type="match status" value="1"/>
</dbReference>
<feature type="domain" description="Ig-like" evidence="12">
    <location>
        <begin position="108"/>
        <end position="185"/>
    </location>
</feature>
<dbReference type="Pfam" id="PF13927">
    <property type="entry name" value="Ig_3"/>
    <property type="match status" value="1"/>
</dbReference>
<dbReference type="InterPro" id="IPR013783">
    <property type="entry name" value="Ig-like_fold"/>
</dbReference>
<dbReference type="GO" id="GO:0004888">
    <property type="term" value="F:transmembrane signaling receptor activity"/>
    <property type="evidence" value="ECO:0007669"/>
    <property type="project" value="TreeGrafter"/>
</dbReference>
<dbReference type="PANTHER" id="PTHR11481:SF69">
    <property type="entry name" value="FC RECEPTOR-LIKE S, SCAVENGER RECEPTOR"/>
    <property type="match status" value="1"/>
</dbReference>
<dbReference type="FunFam" id="2.60.40.10:FF:000651">
    <property type="entry name" value="Fc receptor like 1"/>
    <property type="match status" value="1"/>
</dbReference>
<dbReference type="SMART" id="SM00202">
    <property type="entry name" value="SR"/>
    <property type="match status" value="1"/>
</dbReference>
<dbReference type="InterPro" id="IPR003598">
    <property type="entry name" value="Ig_sub2"/>
</dbReference>
<dbReference type="AlphaFoldDB" id="A0A452GAW4"/>
<dbReference type="Pfam" id="PF00530">
    <property type="entry name" value="SRCR"/>
    <property type="match status" value="1"/>
</dbReference>
<evidence type="ECO:0000256" key="10">
    <source>
        <dbReference type="SAM" id="SignalP"/>
    </source>
</evidence>
<dbReference type="InterPro" id="IPR036772">
    <property type="entry name" value="SRCR-like_dom_sf"/>
</dbReference>
<dbReference type="Proteomes" id="UP000291000">
    <property type="component" value="Chromosome 3"/>
</dbReference>
<dbReference type="Gene3D" id="3.10.250.10">
    <property type="entry name" value="SRCR-like domain"/>
    <property type="match status" value="1"/>
</dbReference>
<evidence type="ECO:0000256" key="7">
    <source>
        <dbReference type="ARBA" id="ARBA00023180"/>
    </source>
</evidence>
<comment type="caution">
    <text evidence="9">Lacks conserved residue(s) required for the propagation of feature annotation.</text>
</comment>
<dbReference type="OMA" id="GAAKHTP"/>
<dbReference type="FunFam" id="3.10.250.10:FF:000010">
    <property type="entry name" value="T-cell differentiation antigen CD6"/>
    <property type="match status" value="1"/>
</dbReference>
<keyword evidence="4" id="KW-0677">Repeat</keyword>
<evidence type="ECO:0000313" key="13">
    <source>
        <dbReference type="Ensembl" id="ENSCHIP00000033576.1"/>
    </source>
</evidence>
<evidence type="ECO:0000256" key="5">
    <source>
        <dbReference type="ARBA" id="ARBA00023136"/>
    </source>
</evidence>
<evidence type="ECO:0000256" key="9">
    <source>
        <dbReference type="PROSITE-ProRule" id="PRU00196"/>
    </source>
</evidence>
<feature type="domain" description="Ig-like" evidence="12">
    <location>
        <begin position="199"/>
        <end position="289"/>
    </location>
</feature>
<accession>A0A452GAW4</accession>
<keyword evidence="2" id="KW-1003">Cell membrane</keyword>
<dbReference type="GO" id="GO:0007166">
    <property type="term" value="P:cell surface receptor signaling pathway"/>
    <property type="evidence" value="ECO:0007669"/>
    <property type="project" value="TreeGrafter"/>
</dbReference>
<organism evidence="13 14">
    <name type="scientific">Capra hircus</name>
    <name type="common">Goat</name>
    <dbReference type="NCBI Taxonomy" id="9925"/>
    <lineage>
        <taxon>Eukaryota</taxon>
        <taxon>Metazoa</taxon>
        <taxon>Chordata</taxon>
        <taxon>Craniata</taxon>
        <taxon>Vertebrata</taxon>
        <taxon>Euteleostomi</taxon>
        <taxon>Mammalia</taxon>
        <taxon>Eutheria</taxon>
        <taxon>Laurasiatheria</taxon>
        <taxon>Artiodactyla</taxon>
        <taxon>Ruminantia</taxon>
        <taxon>Pecora</taxon>
        <taxon>Bovidae</taxon>
        <taxon>Caprinae</taxon>
        <taxon>Capra</taxon>
    </lineage>
</organism>
<evidence type="ECO:0000256" key="3">
    <source>
        <dbReference type="ARBA" id="ARBA00022729"/>
    </source>
</evidence>
<proteinExistence type="predicted"/>
<dbReference type="FunFam" id="2.60.40.10:FF:000357">
    <property type="entry name" value="Fc receptor like 1"/>
    <property type="match status" value="2"/>
</dbReference>
<evidence type="ECO:0000313" key="14">
    <source>
        <dbReference type="Proteomes" id="UP000291000"/>
    </source>
</evidence>
<dbReference type="SUPFAM" id="SSF48726">
    <property type="entry name" value="Immunoglobulin"/>
    <property type="match status" value="4"/>
</dbReference>
<feature type="domain" description="Ig-like" evidence="12">
    <location>
        <begin position="298"/>
        <end position="382"/>
    </location>
</feature>
<evidence type="ECO:0000259" key="11">
    <source>
        <dbReference type="PROSITE" id="PS50287"/>
    </source>
</evidence>
<dbReference type="STRING" id="9925.ENSCHIP00000033576"/>
<protein>
    <recommendedName>
        <fullName evidence="15">Fc receptor like 2</fullName>
    </recommendedName>
</protein>
<feature type="disulfide bond" evidence="9">
    <location>
        <begin position="463"/>
        <end position="473"/>
    </location>
</feature>
<evidence type="ECO:0000259" key="12">
    <source>
        <dbReference type="PROSITE" id="PS50835"/>
    </source>
</evidence>
<evidence type="ECO:0000256" key="6">
    <source>
        <dbReference type="ARBA" id="ARBA00023157"/>
    </source>
</evidence>
<evidence type="ECO:0000256" key="8">
    <source>
        <dbReference type="ARBA" id="ARBA00023319"/>
    </source>
</evidence>
<dbReference type="InterPro" id="IPR050488">
    <property type="entry name" value="Ig_Fc_receptor"/>
</dbReference>
<sequence>IPLCIFFNYIFASFADWLSIDMPYYAYEGDQVVVRCSGRDNNKIKRLTFYKDGAWLPAYYNTYIISNARPSDSGSYYCKAKRRVFLFIDDTEQTRSVWLTVRELFPAPQLTTRPSQPTEGASVTLFCGTQLPADRSQTQLRYSFYRGGYTLRSDWDSPEFWISEIWKEDSGYYWCEARTVSHSVSKQSHQSYIQVQRIPVSGVLLETQPQRDQVVKGETLVLVCSVAKGTGKTKFFWHREDTRESLGQKSQRSQRAELEIPAIRESHAGRYYCTADNGYGLIQSQAVIVTVRIPVSRPVLTFSVPGAQALTGDVVELRCEDNRASPPILYRFYHENVPLGNTAAPFGGGASFNLSVTARHSGTYACEADNGLGAQRSDVAVLYVTEFPPKIRLMNGPHRCEGRVEVEKEGHWGTVCDDGWDMKDVAVVCRELGCGAAKHTPAGMLYLPVAEEDQPVFIQVALCNGTEAALAECEQVETFDCGHDEDAGAVCEGRCSSHSLVSNHSDAFDVLPSLTCIICGEPNFFVCLCCCSIFLLVLFF</sequence>
<name>A0A452GAW4_CAPHI</name>
<keyword evidence="3 10" id="KW-0732">Signal</keyword>
<dbReference type="PRINTS" id="PR00258">
    <property type="entry name" value="SPERACTRCPTR"/>
</dbReference>
<dbReference type="InterPro" id="IPR003599">
    <property type="entry name" value="Ig_sub"/>
</dbReference>
<reference evidence="13 14" key="1">
    <citation type="submission" date="2016-04" db="EMBL/GenBank/DDBJ databases">
        <title>Polished mammalian reference genomes with single-molecule sequencing and chromosome conformation capture applied to the Capra hircus genome.</title>
        <authorList>
            <person name="Bickhart D.M."/>
            <person name="Koren S."/>
            <person name="Rosen B."/>
            <person name="Hastie A."/>
            <person name="Liachko I."/>
            <person name="Sullivan S.T."/>
            <person name="Burton J."/>
            <person name="Sayre B.L."/>
            <person name="Huson H.J."/>
            <person name="Lee J."/>
            <person name="Lam E."/>
            <person name="Kelley C.M."/>
            <person name="Hutchison J.L."/>
            <person name="Zhou Y."/>
            <person name="Sun J."/>
            <person name="Crisa A."/>
            <person name="Schwartz J.C."/>
            <person name="Hammond J.A."/>
            <person name="Schroeder S.G."/>
            <person name="Liu G.E."/>
            <person name="Dunham M."/>
            <person name="Shendure J."/>
            <person name="Sonstegard T.S."/>
            <person name="Phillippy A.M."/>
            <person name="Van Tassell C.P."/>
            <person name="Smith T.P."/>
        </authorList>
    </citation>
    <scope>NUCLEOTIDE SEQUENCE [LARGE SCALE GENOMIC DNA]</scope>
</reference>
<dbReference type="SMART" id="SM00409">
    <property type="entry name" value="IG"/>
    <property type="match status" value="4"/>
</dbReference>
<keyword evidence="14" id="KW-1185">Reference proteome</keyword>
<dbReference type="SUPFAM" id="SSF56487">
    <property type="entry name" value="SRCR-like"/>
    <property type="match status" value="1"/>
</dbReference>
<dbReference type="Gene3D" id="2.60.40.10">
    <property type="entry name" value="Immunoglobulins"/>
    <property type="match status" value="4"/>
</dbReference>
<dbReference type="GeneTree" id="ENSGT01050000244808"/>
<dbReference type="Pfam" id="PF13895">
    <property type="entry name" value="Ig_2"/>
    <property type="match status" value="2"/>
</dbReference>
<dbReference type="InterPro" id="IPR007110">
    <property type="entry name" value="Ig-like_dom"/>
</dbReference>